<sequence>GIKPVNAAVIINGKSVVSGGIKPVNAAVIINGKSVVSGGNGPEWNTKVDLSLGDNIFSVYYQEVSGQQSTRSSITIRRNNALAAPVLSAMVNSTTNGSVVLGGSKPAGSSIILNDKEVISASDDTVWTYNWPLAIGANNAEILAHSGEQYSVVVTVSVNRVENKASDIIAAEKLVSTTPDPKLAARVSGRLLLQVENKGYIWYVNPNDNKRYLISQDSALDIFRSLALGITEANLELITTKESGKKGNAALSNRLKGKLLLRVENRGQISYVDLDGYRHDIAQRNLMNIFRTLSLGISNSDIRKISIGETK</sequence>
<protein>
    <submittedName>
        <fullName evidence="1">Uncharacterized protein</fullName>
    </submittedName>
</protein>
<name>A0A2H0V958_9BACT</name>
<reference evidence="2" key="1">
    <citation type="submission" date="2017-09" db="EMBL/GenBank/DDBJ databases">
        <title>Depth-based differentiation of microbial function through sediment-hosted aquifers and enrichment of novel symbionts in the deep terrestrial subsurface.</title>
        <authorList>
            <person name="Probst A.J."/>
            <person name="Ladd B."/>
            <person name="Jarett J.K."/>
            <person name="Geller-Mcgrath D.E."/>
            <person name="Sieber C.M.K."/>
            <person name="Emerson J.B."/>
            <person name="Anantharaman K."/>
            <person name="Thomas B.C."/>
            <person name="Malmstrom R."/>
            <person name="Stieglmeier M."/>
            <person name="Klingl A."/>
            <person name="Woyke T."/>
            <person name="Ryan C.M."/>
            <person name="Banfield J.F."/>
        </authorList>
    </citation>
    <scope>NUCLEOTIDE SEQUENCE [LARGE SCALE GENOMIC DNA]</scope>
</reference>
<comment type="caution">
    <text evidence="1">The sequence shown here is derived from an EMBL/GenBank/DDBJ whole genome shotgun (WGS) entry which is preliminary data.</text>
</comment>
<proteinExistence type="predicted"/>
<evidence type="ECO:0000313" key="1">
    <source>
        <dbReference type="EMBL" id="PIR95628.1"/>
    </source>
</evidence>
<accession>A0A2H0V958</accession>
<dbReference type="Proteomes" id="UP000229972">
    <property type="component" value="Unassembled WGS sequence"/>
</dbReference>
<organism evidence="1 2">
    <name type="scientific">Candidatus Falkowbacteria bacterium CG10_big_fil_rev_8_21_14_0_10_37_18</name>
    <dbReference type="NCBI Taxonomy" id="1974562"/>
    <lineage>
        <taxon>Bacteria</taxon>
        <taxon>Candidatus Falkowiibacteriota</taxon>
    </lineage>
</organism>
<feature type="non-terminal residue" evidence="1">
    <location>
        <position position="1"/>
    </location>
</feature>
<evidence type="ECO:0000313" key="2">
    <source>
        <dbReference type="Proteomes" id="UP000229972"/>
    </source>
</evidence>
<dbReference type="AlphaFoldDB" id="A0A2H0V958"/>
<gene>
    <name evidence="1" type="ORF">COT93_01380</name>
</gene>
<dbReference type="EMBL" id="PFAL01000014">
    <property type="protein sequence ID" value="PIR95628.1"/>
    <property type="molecule type" value="Genomic_DNA"/>
</dbReference>